<name>A0ACD3BHT8_9AGAR</name>
<proteinExistence type="predicted"/>
<sequence>MAESVAAVEAFQNEAKEKTDAAVAEGQRDIEDAKVSGVGYLEKTKQMASDATARVQAFLPLSVGSQNGDAESTTKMPTDKEAQGTSTDAGGVLSSVQGAATSVVEAGKQYLDSAQRTAQPHIDNLKGMVQGAAGTAGVQDGTPTSTASPTMPGALPGITAPLESGPHTVTTMYPPDSEKSGSVKATDIAKTERR</sequence>
<organism evidence="1 2">
    <name type="scientific">Pluteus cervinus</name>
    <dbReference type="NCBI Taxonomy" id="181527"/>
    <lineage>
        <taxon>Eukaryota</taxon>
        <taxon>Fungi</taxon>
        <taxon>Dikarya</taxon>
        <taxon>Basidiomycota</taxon>
        <taxon>Agaricomycotina</taxon>
        <taxon>Agaricomycetes</taxon>
        <taxon>Agaricomycetidae</taxon>
        <taxon>Agaricales</taxon>
        <taxon>Pluteineae</taxon>
        <taxon>Pluteaceae</taxon>
        <taxon>Pluteus</taxon>
    </lineage>
</organism>
<accession>A0ACD3BHT8</accession>
<keyword evidence="2" id="KW-1185">Reference proteome</keyword>
<gene>
    <name evidence="1" type="ORF">BDN72DRAFT_39509</name>
</gene>
<reference evidence="1 2" key="1">
    <citation type="journal article" date="2019" name="Nat. Ecol. Evol.">
        <title>Megaphylogeny resolves global patterns of mushroom evolution.</title>
        <authorList>
            <person name="Varga T."/>
            <person name="Krizsan K."/>
            <person name="Foldi C."/>
            <person name="Dima B."/>
            <person name="Sanchez-Garcia M."/>
            <person name="Sanchez-Ramirez S."/>
            <person name="Szollosi G.J."/>
            <person name="Szarkandi J.G."/>
            <person name="Papp V."/>
            <person name="Albert L."/>
            <person name="Andreopoulos W."/>
            <person name="Angelini C."/>
            <person name="Antonin V."/>
            <person name="Barry K.W."/>
            <person name="Bougher N.L."/>
            <person name="Buchanan P."/>
            <person name="Buyck B."/>
            <person name="Bense V."/>
            <person name="Catcheside P."/>
            <person name="Chovatia M."/>
            <person name="Cooper J."/>
            <person name="Damon W."/>
            <person name="Desjardin D."/>
            <person name="Finy P."/>
            <person name="Geml J."/>
            <person name="Haridas S."/>
            <person name="Hughes K."/>
            <person name="Justo A."/>
            <person name="Karasinski D."/>
            <person name="Kautmanova I."/>
            <person name="Kiss B."/>
            <person name="Kocsube S."/>
            <person name="Kotiranta H."/>
            <person name="LaButti K.M."/>
            <person name="Lechner B.E."/>
            <person name="Liimatainen K."/>
            <person name="Lipzen A."/>
            <person name="Lukacs Z."/>
            <person name="Mihaltcheva S."/>
            <person name="Morgado L.N."/>
            <person name="Niskanen T."/>
            <person name="Noordeloos M.E."/>
            <person name="Ohm R.A."/>
            <person name="Ortiz-Santana B."/>
            <person name="Ovrebo C."/>
            <person name="Racz N."/>
            <person name="Riley R."/>
            <person name="Savchenko A."/>
            <person name="Shiryaev A."/>
            <person name="Soop K."/>
            <person name="Spirin V."/>
            <person name="Szebenyi C."/>
            <person name="Tomsovsky M."/>
            <person name="Tulloss R.E."/>
            <person name="Uehling J."/>
            <person name="Grigoriev I.V."/>
            <person name="Vagvolgyi C."/>
            <person name="Papp T."/>
            <person name="Martin F.M."/>
            <person name="Miettinen O."/>
            <person name="Hibbett D.S."/>
            <person name="Nagy L.G."/>
        </authorList>
    </citation>
    <scope>NUCLEOTIDE SEQUENCE [LARGE SCALE GENOMIC DNA]</scope>
    <source>
        <strain evidence="1 2">NL-1719</strain>
    </source>
</reference>
<dbReference type="EMBL" id="ML208259">
    <property type="protein sequence ID" value="TFK77344.1"/>
    <property type="molecule type" value="Genomic_DNA"/>
</dbReference>
<protein>
    <submittedName>
        <fullName evidence="1">Uncharacterized protein</fullName>
    </submittedName>
</protein>
<evidence type="ECO:0000313" key="1">
    <source>
        <dbReference type="EMBL" id="TFK77344.1"/>
    </source>
</evidence>
<evidence type="ECO:0000313" key="2">
    <source>
        <dbReference type="Proteomes" id="UP000308600"/>
    </source>
</evidence>
<dbReference type="Proteomes" id="UP000308600">
    <property type="component" value="Unassembled WGS sequence"/>
</dbReference>